<evidence type="ECO:0000256" key="3">
    <source>
        <dbReference type="ARBA" id="ARBA00022448"/>
    </source>
</evidence>
<comment type="similarity">
    <text evidence="2">Belongs to the tellurite-resistance/dicarboxylate transporter (TDT) family.</text>
</comment>
<reference evidence="9 10" key="1">
    <citation type="submission" date="2019-11" db="EMBL/GenBank/DDBJ databases">
        <authorList>
            <person name="Cao P."/>
        </authorList>
    </citation>
    <scope>NUCLEOTIDE SEQUENCE [LARGE SCALE GENOMIC DNA]</scope>
    <source>
        <strain evidence="9 10">NEAU-AAG5</strain>
    </source>
</reference>
<comment type="subcellular location">
    <subcellularLocation>
        <location evidence="1">Cell membrane</location>
        <topology evidence="1">Multi-pass membrane protein</topology>
    </subcellularLocation>
</comment>
<feature type="transmembrane region" description="Helical" evidence="8">
    <location>
        <begin position="235"/>
        <end position="258"/>
    </location>
</feature>
<dbReference type="RefSeq" id="WP_156218740.1">
    <property type="nucleotide sequence ID" value="NZ_WOFH01000008.1"/>
</dbReference>
<feature type="transmembrane region" description="Helical" evidence="8">
    <location>
        <begin position="305"/>
        <end position="327"/>
    </location>
</feature>
<accession>A0A7K1L5R9</accession>
<evidence type="ECO:0000313" key="9">
    <source>
        <dbReference type="EMBL" id="MUN39606.1"/>
    </source>
</evidence>
<evidence type="ECO:0000256" key="7">
    <source>
        <dbReference type="ARBA" id="ARBA00023136"/>
    </source>
</evidence>
<keyword evidence="4" id="KW-1003">Cell membrane</keyword>
<feature type="transmembrane region" description="Helical" evidence="8">
    <location>
        <begin position="30"/>
        <end position="51"/>
    </location>
</feature>
<protein>
    <submittedName>
        <fullName evidence="9">C4-dicarboxylate ABC transporter</fullName>
    </submittedName>
</protein>
<evidence type="ECO:0000256" key="5">
    <source>
        <dbReference type="ARBA" id="ARBA00022692"/>
    </source>
</evidence>
<evidence type="ECO:0000256" key="1">
    <source>
        <dbReference type="ARBA" id="ARBA00004651"/>
    </source>
</evidence>
<evidence type="ECO:0000256" key="6">
    <source>
        <dbReference type="ARBA" id="ARBA00022989"/>
    </source>
</evidence>
<dbReference type="AlphaFoldDB" id="A0A7K1L5R9"/>
<keyword evidence="10" id="KW-1185">Reference proteome</keyword>
<keyword evidence="7 8" id="KW-0472">Membrane</keyword>
<keyword evidence="5 8" id="KW-0812">Transmembrane</keyword>
<dbReference type="Gene3D" id="1.50.10.150">
    <property type="entry name" value="Voltage-dependent anion channel"/>
    <property type="match status" value="1"/>
</dbReference>
<dbReference type="PANTHER" id="PTHR31686:SF1">
    <property type="entry name" value="SULFITE EFFLUX PUMP SSU1"/>
    <property type="match status" value="1"/>
</dbReference>
<organism evidence="9 10">
    <name type="scientific">Actinomadura litoris</name>
    <dbReference type="NCBI Taxonomy" id="2678616"/>
    <lineage>
        <taxon>Bacteria</taxon>
        <taxon>Bacillati</taxon>
        <taxon>Actinomycetota</taxon>
        <taxon>Actinomycetes</taxon>
        <taxon>Streptosporangiales</taxon>
        <taxon>Thermomonosporaceae</taxon>
        <taxon>Actinomadura</taxon>
    </lineage>
</organism>
<evidence type="ECO:0000256" key="4">
    <source>
        <dbReference type="ARBA" id="ARBA00022475"/>
    </source>
</evidence>
<gene>
    <name evidence="9" type="ORF">GNZ18_23840</name>
</gene>
<dbReference type="Pfam" id="PF03595">
    <property type="entry name" value="SLAC1"/>
    <property type="match status" value="1"/>
</dbReference>
<dbReference type="CDD" id="cd09320">
    <property type="entry name" value="TDT_like_2"/>
    <property type="match status" value="1"/>
</dbReference>
<evidence type="ECO:0000256" key="2">
    <source>
        <dbReference type="ARBA" id="ARBA00008566"/>
    </source>
</evidence>
<feature type="transmembrane region" description="Helical" evidence="8">
    <location>
        <begin position="333"/>
        <end position="354"/>
    </location>
</feature>
<keyword evidence="3" id="KW-0813">Transport</keyword>
<proteinExistence type="inferred from homology"/>
<dbReference type="PANTHER" id="PTHR31686">
    <property type="match status" value="1"/>
</dbReference>
<dbReference type="GO" id="GO:0055085">
    <property type="term" value="P:transmembrane transport"/>
    <property type="evidence" value="ECO:0007669"/>
    <property type="project" value="InterPro"/>
</dbReference>
<feature type="transmembrane region" description="Helical" evidence="8">
    <location>
        <begin position="91"/>
        <end position="113"/>
    </location>
</feature>
<dbReference type="GO" id="GO:0005886">
    <property type="term" value="C:plasma membrane"/>
    <property type="evidence" value="ECO:0007669"/>
    <property type="project" value="UniProtKB-SubCell"/>
</dbReference>
<name>A0A7K1L5R9_9ACTN</name>
<dbReference type="InterPro" id="IPR051629">
    <property type="entry name" value="Sulfite_efflux_TDT"/>
</dbReference>
<feature type="transmembrane region" description="Helical" evidence="8">
    <location>
        <begin position="197"/>
        <end position="223"/>
    </location>
</feature>
<dbReference type="InterPro" id="IPR004695">
    <property type="entry name" value="SLAC1/Mae1/Ssu1/TehA"/>
</dbReference>
<keyword evidence="6 8" id="KW-1133">Transmembrane helix</keyword>
<evidence type="ECO:0000313" key="10">
    <source>
        <dbReference type="Proteomes" id="UP000432015"/>
    </source>
</evidence>
<feature type="transmembrane region" description="Helical" evidence="8">
    <location>
        <begin position="57"/>
        <end position="79"/>
    </location>
</feature>
<sequence>MGIATAPTARVPLGELDRPADLFRHLGPNWYAAVMGTAIVANGANALPVGLPGLHAFAVAVWAVSLLMLLVLMAARGVHLVRHRDVARSQLLGNPATAVFYGCPPMAMLAVGYGTLALGPGVLGLPAAVAVDAVLWTLGTVYAVAVAAGIPYLMITRLEPGGADPTWLLPVVAPMVAAALGPALVPHLPPGQGAATLLYGCYGMFGASLLGTLVLLPGIWSALASGRTAPVMTPTLFLVLGPLGQSTTAVVQIAGAAGRAIPEYAEATRAFAVLYGAPVLGFALLWLALAGAANARALRGGMPFAMTWWAFTFPVGTCVTGASGLARTTGLDALAGVGVLLYLLLVTAWVVAGYRTLRGAVSGRLFLPALPVPASPPRTARAGVGHRF</sequence>
<dbReference type="EMBL" id="WOFH01000008">
    <property type="protein sequence ID" value="MUN39606.1"/>
    <property type="molecule type" value="Genomic_DNA"/>
</dbReference>
<comment type="caution">
    <text evidence="9">The sequence shown here is derived from an EMBL/GenBank/DDBJ whole genome shotgun (WGS) entry which is preliminary data.</text>
</comment>
<dbReference type="InterPro" id="IPR038665">
    <property type="entry name" value="Voltage-dep_anion_channel_sf"/>
</dbReference>
<evidence type="ECO:0000256" key="8">
    <source>
        <dbReference type="SAM" id="Phobius"/>
    </source>
</evidence>
<feature type="transmembrane region" description="Helical" evidence="8">
    <location>
        <begin position="167"/>
        <end position="185"/>
    </location>
</feature>
<dbReference type="Proteomes" id="UP000432015">
    <property type="component" value="Unassembled WGS sequence"/>
</dbReference>
<feature type="transmembrane region" description="Helical" evidence="8">
    <location>
        <begin position="270"/>
        <end position="293"/>
    </location>
</feature>
<feature type="transmembrane region" description="Helical" evidence="8">
    <location>
        <begin position="133"/>
        <end position="155"/>
    </location>
</feature>